<keyword evidence="5 6" id="KW-0472">Membrane</keyword>
<evidence type="ECO:0000256" key="1">
    <source>
        <dbReference type="ARBA" id="ARBA00004141"/>
    </source>
</evidence>
<comment type="similarity">
    <text evidence="2">Belongs to the autoinducer-2 exporter (AI-2E) (TC 2.A.86) family.</text>
</comment>
<keyword evidence="4 6" id="KW-1133">Transmembrane helix</keyword>
<sequence length="105" mass="11632">MTAILVAGVLYFARDIFIPLALAGLLSFLLAPAANWLERWKVKRLPAALMVILLCVGALGASVGRCWGRSTIWRSSIHSISRMSPKKSTLFICTRTVVSARRWQC</sequence>
<accession>A0A7G8BHB8</accession>
<evidence type="ECO:0000313" key="7">
    <source>
        <dbReference type="EMBL" id="QNI31938.1"/>
    </source>
</evidence>
<dbReference type="KEGG" id="adin:H7849_23425"/>
<dbReference type="Proteomes" id="UP000515312">
    <property type="component" value="Chromosome"/>
</dbReference>
<proteinExistence type="inferred from homology"/>
<reference evidence="7 8" key="1">
    <citation type="submission" date="2020-08" db="EMBL/GenBank/DDBJ databases">
        <title>Edaphobacter telluris sp. nov. and Acidobacterium dinghuensis sp. nov., two acidobacteria isolated from forest soil.</title>
        <authorList>
            <person name="Fu J."/>
            <person name="Qiu L."/>
        </authorList>
    </citation>
    <scope>NUCLEOTIDE SEQUENCE [LARGE SCALE GENOMIC DNA]</scope>
    <source>
        <strain evidence="7">4Y35</strain>
    </source>
</reference>
<evidence type="ECO:0000256" key="2">
    <source>
        <dbReference type="ARBA" id="ARBA00009773"/>
    </source>
</evidence>
<dbReference type="AlphaFoldDB" id="A0A7G8BHB8"/>
<dbReference type="Pfam" id="PF01594">
    <property type="entry name" value="AI-2E_transport"/>
    <property type="match status" value="1"/>
</dbReference>
<feature type="transmembrane region" description="Helical" evidence="6">
    <location>
        <begin position="47"/>
        <end position="67"/>
    </location>
</feature>
<dbReference type="InterPro" id="IPR002549">
    <property type="entry name" value="AI-2E-like"/>
</dbReference>
<dbReference type="RefSeq" id="WP_186742895.1">
    <property type="nucleotide sequence ID" value="NZ_CP060394.1"/>
</dbReference>
<name>A0A7G8BHB8_9BACT</name>
<protein>
    <submittedName>
        <fullName evidence="7">AI-2E family transporter</fullName>
    </submittedName>
</protein>
<dbReference type="GO" id="GO:0016020">
    <property type="term" value="C:membrane"/>
    <property type="evidence" value="ECO:0007669"/>
    <property type="project" value="UniProtKB-SubCell"/>
</dbReference>
<keyword evidence="3 6" id="KW-0812">Transmembrane</keyword>
<evidence type="ECO:0000313" key="8">
    <source>
        <dbReference type="Proteomes" id="UP000515312"/>
    </source>
</evidence>
<comment type="subcellular location">
    <subcellularLocation>
        <location evidence="1">Membrane</location>
        <topology evidence="1">Multi-pass membrane protein</topology>
    </subcellularLocation>
</comment>
<dbReference type="EMBL" id="CP060394">
    <property type="protein sequence ID" value="QNI31938.1"/>
    <property type="molecule type" value="Genomic_DNA"/>
</dbReference>
<evidence type="ECO:0000256" key="4">
    <source>
        <dbReference type="ARBA" id="ARBA00022989"/>
    </source>
</evidence>
<evidence type="ECO:0000256" key="3">
    <source>
        <dbReference type="ARBA" id="ARBA00022692"/>
    </source>
</evidence>
<evidence type="ECO:0000256" key="6">
    <source>
        <dbReference type="SAM" id="Phobius"/>
    </source>
</evidence>
<organism evidence="7 8">
    <name type="scientific">Alloacidobacterium dinghuense</name>
    <dbReference type="NCBI Taxonomy" id="2763107"/>
    <lineage>
        <taxon>Bacteria</taxon>
        <taxon>Pseudomonadati</taxon>
        <taxon>Acidobacteriota</taxon>
        <taxon>Terriglobia</taxon>
        <taxon>Terriglobales</taxon>
        <taxon>Acidobacteriaceae</taxon>
        <taxon>Alloacidobacterium</taxon>
    </lineage>
</organism>
<keyword evidence="8" id="KW-1185">Reference proteome</keyword>
<evidence type="ECO:0000256" key="5">
    <source>
        <dbReference type="ARBA" id="ARBA00023136"/>
    </source>
</evidence>
<gene>
    <name evidence="7" type="ORF">H7849_23425</name>
</gene>